<reference evidence="4" key="1">
    <citation type="submission" date="2015-07" db="EMBL/GenBank/DDBJ databases">
        <title>Nocardia seriolae U-1 whole genome shotgun sequence.</title>
        <authorList>
            <person name="Imajoh M."/>
            <person name="Fukumoto Y."/>
            <person name="Sukeda M."/>
            <person name="Yamane J."/>
            <person name="Yamasaki K."/>
            <person name="Shimizu M."/>
            <person name="Ohnishi K."/>
            <person name="Oshima S."/>
        </authorList>
    </citation>
    <scope>NUCLEOTIDE SEQUENCE [LARGE SCALE GENOMIC DNA]</scope>
    <source>
        <strain evidence="4">U-1</strain>
    </source>
</reference>
<organism evidence="3 4">
    <name type="scientific">Nocardia seriolae</name>
    <dbReference type="NCBI Taxonomy" id="37332"/>
    <lineage>
        <taxon>Bacteria</taxon>
        <taxon>Bacillati</taxon>
        <taxon>Actinomycetota</taxon>
        <taxon>Actinomycetes</taxon>
        <taxon>Mycobacteriales</taxon>
        <taxon>Nocardiaceae</taxon>
        <taxon>Nocardia</taxon>
    </lineage>
</organism>
<keyword evidence="1" id="KW-0812">Transmembrane</keyword>
<gene>
    <name evidence="2" type="ORF">NS506_06189</name>
    <name evidence="3" type="ORF">NSK11_contig00022-0034</name>
</gene>
<keyword evidence="4" id="KW-1185">Reference proteome</keyword>
<feature type="transmembrane region" description="Helical" evidence="1">
    <location>
        <begin position="70"/>
        <end position="88"/>
    </location>
</feature>
<evidence type="ECO:0000313" key="3">
    <source>
        <dbReference type="EMBL" id="GAP27690.1"/>
    </source>
</evidence>
<evidence type="ECO:0008006" key="6">
    <source>
        <dbReference type="Google" id="ProtNLM"/>
    </source>
</evidence>
<proteinExistence type="predicted"/>
<name>A0ABC9YQY1_9NOCA</name>
<accession>A0ABC9YQY1</accession>
<reference evidence="3 4" key="2">
    <citation type="journal article" date="2016" name="Genome Announc.">
        <title>Draft Genome Sequence of Erythromycin- and Oxytetracycline-Sensitive Nocardia seriolae Strain U-1 (NBRC 110359).</title>
        <authorList>
            <person name="Imajoh M."/>
            <person name="Sukeda M."/>
            <person name="Shimizu M."/>
            <person name="Yamane J."/>
            <person name="Ohnishi K."/>
            <person name="Oshima S."/>
        </authorList>
    </citation>
    <scope>NUCLEOTIDE SEQUENCE [LARGE SCALE GENOMIC DNA]</scope>
    <source>
        <strain evidence="3 4">U-1</strain>
    </source>
</reference>
<reference evidence="2 5" key="3">
    <citation type="submission" date="2016-10" db="EMBL/GenBank/DDBJ databases">
        <title>Genome sequence of Nocardia seriolae strain EM150506, isolated from Anguila japonica.</title>
        <authorList>
            <person name="Han H.-J."/>
        </authorList>
    </citation>
    <scope>NUCLEOTIDE SEQUENCE [LARGE SCALE GENOMIC DNA]</scope>
    <source>
        <strain evidence="2 5">EM150506</strain>
    </source>
</reference>
<dbReference type="Proteomes" id="UP000180166">
    <property type="component" value="Chromosome"/>
</dbReference>
<feature type="transmembrane region" description="Helical" evidence="1">
    <location>
        <begin position="37"/>
        <end position="58"/>
    </location>
</feature>
<protein>
    <recommendedName>
        <fullName evidence="6">Integral membrane protein</fullName>
    </recommendedName>
</protein>
<dbReference type="EMBL" id="CP017839">
    <property type="protein sequence ID" value="APB00225.1"/>
    <property type="molecule type" value="Genomic_DNA"/>
</dbReference>
<dbReference type="AlphaFoldDB" id="A0ABC9YQY1"/>
<keyword evidence="1" id="KW-0472">Membrane</keyword>
<evidence type="ECO:0000313" key="2">
    <source>
        <dbReference type="EMBL" id="APB00225.1"/>
    </source>
</evidence>
<dbReference type="EMBL" id="BBYQ01000022">
    <property type="protein sequence ID" value="GAP27690.1"/>
    <property type="molecule type" value="Genomic_DNA"/>
</dbReference>
<evidence type="ECO:0000313" key="5">
    <source>
        <dbReference type="Proteomes" id="UP000180166"/>
    </source>
</evidence>
<feature type="transmembrane region" description="Helical" evidence="1">
    <location>
        <begin position="94"/>
        <end position="110"/>
    </location>
</feature>
<keyword evidence="1" id="KW-1133">Transmembrane helix</keyword>
<sequence length="129" mass="13340">MPVTVRVAGVLVAAEGALALAAAVHTGARLMSGAHPVGAVLTAALLIALAAAVLLSGIELIRGRWWPRTVATITQILLLGLSALSLTTRHLDNGLPLALLATTVLTLLFSPPANRWMATPYDLTPTPHT</sequence>
<dbReference type="Proteomes" id="UP000037179">
    <property type="component" value="Unassembled WGS sequence"/>
</dbReference>
<evidence type="ECO:0000256" key="1">
    <source>
        <dbReference type="SAM" id="Phobius"/>
    </source>
</evidence>
<dbReference type="KEGG" id="nsr:NS506_06189"/>
<evidence type="ECO:0000313" key="4">
    <source>
        <dbReference type="Proteomes" id="UP000037179"/>
    </source>
</evidence>